<dbReference type="Proteomes" id="UP000278807">
    <property type="component" value="Unassembled WGS sequence"/>
</dbReference>
<reference evidence="4" key="1">
    <citation type="submission" date="2017-02" db="UniProtKB">
        <authorList>
            <consortium name="WormBaseParasite"/>
        </authorList>
    </citation>
    <scope>IDENTIFICATION</scope>
</reference>
<evidence type="ECO:0000313" key="4">
    <source>
        <dbReference type="WBParaSite" id="HNAJ_0001053201-mRNA-1"/>
    </source>
</evidence>
<keyword evidence="3" id="KW-1185">Reference proteome</keyword>
<evidence type="ECO:0000313" key="2">
    <source>
        <dbReference type="EMBL" id="VDO08149.1"/>
    </source>
</evidence>
<gene>
    <name evidence="2" type="ORF">HNAJ_LOCUS10527</name>
</gene>
<protein>
    <submittedName>
        <fullName evidence="4">HTH La-type RNA-binding domain-containing protein</fullName>
    </submittedName>
</protein>
<evidence type="ECO:0000313" key="3">
    <source>
        <dbReference type="Proteomes" id="UP000278807"/>
    </source>
</evidence>
<proteinExistence type="predicted"/>
<dbReference type="EMBL" id="UZAE01013093">
    <property type="protein sequence ID" value="VDO08149.1"/>
    <property type="molecule type" value="Genomic_DNA"/>
</dbReference>
<feature type="region of interest" description="Disordered" evidence="1">
    <location>
        <begin position="177"/>
        <end position="208"/>
    </location>
</feature>
<reference evidence="2 3" key="2">
    <citation type="submission" date="2018-11" db="EMBL/GenBank/DDBJ databases">
        <authorList>
            <consortium name="Pathogen Informatics"/>
        </authorList>
    </citation>
    <scope>NUCLEOTIDE SEQUENCE [LARGE SCALE GENOMIC DNA]</scope>
</reference>
<name>A0A0R3TSB8_RODNA</name>
<organism evidence="4">
    <name type="scientific">Rodentolepis nana</name>
    <name type="common">Dwarf tapeworm</name>
    <name type="synonym">Hymenolepis nana</name>
    <dbReference type="NCBI Taxonomy" id="102285"/>
    <lineage>
        <taxon>Eukaryota</taxon>
        <taxon>Metazoa</taxon>
        <taxon>Spiralia</taxon>
        <taxon>Lophotrochozoa</taxon>
        <taxon>Platyhelminthes</taxon>
        <taxon>Cestoda</taxon>
        <taxon>Eucestoda</taxon>
        <taxon>Cyclophyllidea</taxon>
        <taxon>Hymenolepididae</taxon>
        <taxon>Rodentolepis</taxon>
    </lineage>
</organism>
<dbReference type="OrthoDB" id="10046764at2759"/>
<dbReference type="WBParaSite" id="HNAJ_0001053201-mRNA-1">
    <property type="protein sequence ID" value="HNAJ_0001053201-mRNA-1"/>
    <property type="gene ID" value="HNAJ_0001053201"/>
</dbReference>
<feature type="compositionally biased region" description="Basic and acidic residues" evidence="1">
    <location>
        <begin position="179"/>
        <end position="193"/>
    </location>
</feature>
<evidence type="ECO:0000256" key="1">
    <source>
        <dbReference type="SAM" id="MobiDB-lite"/>
    </source>
</evidence>
<accession>A0A0R3TSB8</accession>
<sequence>MSSTTQNEDLRDALRSEHYTLMSLEELECLLPSHQSDPISTGVLPDGRYFAPRYLNQYFCVFDNRNAYILYFVEHYFSHTNIGRSGAIHALMDMYNSVPLDLVVMANRLASVHVTQDELRVVITLFSHDLMIVNDVLGRSYIKRRDNYWLLASCCLNVTKLANEFWTQQPRIHSWTRGTETKKSNPRKEKHEGVGFSTEVKSKEAELA</sequence>
<dbReference type="AlphaFoldDB" id="A0A0R3TSB8"/>